<dbReference type="Proteomes" id="UP001596250">
    <property type="component" value="Unassembled WGS sequence"/>
</dbReference>
<evidence type="ECO:0000259" key="4">
    <source>
        <dbReference type="SMART" id="SM00858"/>
    </source>
</evidence>
<feature type="region of interest" description="Disordered" evidence="2">
    <location>
        <begin position="320"/>
        <end position="370"/>
    </location>
</feature>
<keyword evidence="3" id="KW-0472">Membrane</keyword>
<evidence type="ECO:0000313" key="6">
    <source>
        <dbReference type="Proteomes" id="UP001596250"/>
    </source>
</evidence>
<protein>
    <submittedName>
        <fullName evidence="5">SAF domain-containing protein</fullName>
    </submittedName>
</protein>
<gene>
    <name evidence="5" type="ORF">ACFPXP_19825</name>
</gene>
<feature type="domain" description="SAF" evidence="4">
    <location>
        <begin position="64"/>
        <end position="126"/>
    </location>
</feature>
<sequence length="370" mass="40948">MSWTYRHRKTLIIAAIAISVGLLVAAVIYSLIRQSEQQQNHQQMKEHYERQIEELKTMEEQSRRSVWTVGRTIPAGGIVTANDLQSVPMPVSLVPSGMITKREAAIGKSAKIELLPGTPLMPSMLYESSPIPKDLRVQEFHVIQLPSNLQKGQYIDVRINFPTGEDFVLLAKKKARELSGTVIWLEMNERDILQTSSAIIDAYLQGARLYALPYIEPGLQEAAVVNYPANPKVLDLMEHDPNLLEKATTELARKLRATLDDNLKAMSESDKLRVTSGSVTIQQQLQNERIVTQQGNAMQETTPVLPQPADTTVTVDREPLAAQPLPSPSDSLITNENGPETEPAPSPPQAPASPSGEPASEDKLEHIFNQ</sequence>
<reference evidence="6" key="1">
    <citation type="journal article" date="2019" name="Int. J. Syst. Evol. Microbiol.">
        <title>The Global Catalogue of Microorganisms (GCM) 10K type strain sequencing project: providing services to taxonomists for standard genome sequencing and annotation.</title>
        <authorList>
            <consortium name="The Broad Institute Genomics Platform"/>
            <consortium name="The Broad Institute Genome Sequencing Center for Infectious Disease"/>
            <person name="Wu L."/>
            <person name="Ma J."/>
        </authorList>
    </citation>
    <scope>NUCLEOTIDE SEQUENCE [LARGE SCALE GENOMIC DNA]</scope>
    <source>
        <strain evidence="6">CCM 8749</strain>
    </source>
</reference>
<keyword evidence="3" id="KW-1133">Transmembrane helix</keyword>
<dbReference type="EMBL" id="JBHSQV010000183">
    <property type="protein sequence ID" value="MFC5988659.1"/>
    <property type="molecule type" value="Genomic_DNA"/>
</dbReference>
<accession>A0ABW1IUL1</accession>
<name>A0ABW1IUL1_9BACL</name>
<evidence type="ECO:0000256" key="2">
    <source>
        <dbReference type="SAM" id="MobiDB-lite"/>
    </source>
</evidence>
<feature type="compositionally biased region" description="Pro residues" evidence="2">
    <location>
        <begin position="342"/>
        <end position="351"/>
    </location>
</feature>
<keyword evidence="3" id="KW-0812">Transmembrane</keyword>
<dbReference type="CDD" id="cd11614">
    <property type="entry name" value="SAF_CpaB_FlgA_like"/>
    <property type="match status" value="1"/>
</dbReference>
<evidence type="ECO:0000256" key="1">
    <source>
        <dbReference type="SAM" id="Coils"/>
    </source>
</evidence>
<keyword evidence="6" id="KW-1185">Reference proteome</keyword>
<feature type="coiled-coil region" evidence="1">
    <location>
        <begin position="38"/>
        <end position="65"/>
    </location>
</feature>
<dbReference type="InterPro" id="IPR013974">
    <property type="entry name" value="SAF"/>
</dbReference>
<proteinExistence type="predicted"/>
<organism evidence="5 6">
    <name type="scientific">Marinicrinis lubricantis</name>
    <dbReference type="NCBI Taxonomy" id="2086470"/>
    <lineage>
        <taxon>Bacteria</taxon>
        <taxon>Bacillati</taxon>
        <taxon>Bacillota</taxon>
        <taxon>Bacilli</taxon>
        <taxon>Bacillales</taxon>
        <taxon>Paenibacillaceae</taxon>
    </lineage>
</organism>
<dbReference type="RefSeq" id="WP_379896131.1">
    <property type="nucleotide sequence ID" value="NZ_CBCSCT010000010.1"/>
</dbReference>
<feature type="transmembrane region" description="Helical" evidence="3">
    <location>
        <begin position="12"/>
        <end position="32"/>
    </location>
</feature>
<feature type="compositionally biased region" description="Polar residues" evidence="2">
    <location>
        <begin position="328"/>
        <end position="338"/>
    </location>
</feature>
<keyword evidence="1" id="KW-0175">Coiled coil</keyword>
<comment type="caution">
    <text evidence="5">The sequence shown here is derived from an EMBL/GenBank/DDBJ whole genome shotgun (WGS) entry which is preliminary data.</text>
</comment>
<dbReference type="Pfam" id="PF08666">
    <property type="entry name" value="SAF"/>
    <property type="match status" value="1"/>
</dbReference>
<dbReference type="Gene3D" id="3.90.1210.10">
    <property type="entry name" value="Antifreeze-like/N-acetylneuraminic acid synthase C-terminal domain"/>
    <property type="match status" value="1"/>
</dbReference>
<feature type="compositionally biased region" description="Basic and acidic residues" evidence="2">
    <location>
        <begin position="360"/>
        <end position="370"/>
    </location>
</feature>
<evidence type="ECO:0000313" key="5">
    <source>
        <dbReference type="EMBL" id="MFC5988659.1"/>
    </source>
</evidence>
<evidence type="ECO:0000256" key="3">
    <source>
        <dbReference type="SAM" id="Phobius"/>
    </source>
</evidence>
<dbReference type="SMART" id="SM00858">
    <property type="entry name" value="SAF"/>
    <property type="match status" value="1"/>
</dbReference>